<comment type="caution">
    <text evidence="7">The sequence shown here is derived from an EMBL/GenBank/DDBJ whole genome shotgun (WGS) entry which is preliminary data.</text>
</comment>
<feature type="signal peptide" evidence="5">
    <location>
        <begin position="1"/>
        <end position="23"/>
    </location>
</feature>
<keyword evidence="8" id="KW-1185">Reference proteome</keyword>
<evidence type="ECO:0000259" key="6">
    <source>
        <dbReference type="PROSITE" id="PS51007"/>
    </source>
</evidence>
<gene>
    <name evidence="7" type="ORF">DES53_11813</name>
</gene>
<protein>
    <submittedName>
        <fullName evidence="7">Putative heme-binding domain-containing protein</fullName>
    </submittedName>
</protein>
<evidence type="ECO:0000313" key="8">
    <source>
        <dbReference type="Proteomes" id="UP000253426"/>
    </source>
</evidence>
<dbReference type="GO" id="GO:0020037">
    <property type="term" value="F:heme binding"/>
    <property type="evidence" value="ECO:0007669"/>
    <property type="project" value="InterPro"/>
</dbReference>
<dbReference type="SUPFAM" id="SSF46626">
    <property type="entry name" value="Cytochrome c"/>
    <property type="match status" value="1"/>
</dbReference>
<organism evidence="7 8">
    <name type="scientific">Roseimicrobium gellanilyticum</name>
    <dbReference type="NCBI Taxonomy" id="748857"/>
    <lineage>
        <taxon>Bacteria</taxon>
        <taxon>Pseudomonadati</taxon>
        <taxon>Verrucomicrobiota</taxon>
        <taxon>Verrucomicrobiia</taxon>
        <taxon>Verrucomicrobiales</taxon>
        <taxon>Verrucomicrobiaceae</taxon>
        <taxon>Roseimicrobium</taxon>
    </lineage>
</organism>
<evidence type="ECO:0000256" key="4">
    <source>
        <dbReference type="PROSITE-ProRule" id="PRU00433"/>
    </source>
</evidence>
<dbReference type="Gene3D" id="2.120.10.30">
    <property type="entry name" value="TolB, C-terminal domain"/>
    <property type="match status" value="1"/>
</dbReference>
<name>A0A366H2Q9_9BACT</name>
<proteinExistence type="predicted"/>
<dbReference type="NCBIfam" id="TIGR02603">
    <property type="entry name" value="CxxCH_TIGR02603"/>
    <property type="match status" value="1"/>
</dbReference>
<dbReference type="Pfam" id="PF00034">
    <property type="entry name" value="Cytochrom_C"/>
    <property type="match status" value="1"/>
</dbReference>
<reference evidence="7 8" key="1">
    <citation type="submission" date="2018-06" db="EMBL/GenBank/DDBJ databases">
        <title>Genomic Encyclopedia of Type Strains, Phase IV (KMG-IV): sequencing the most valuable type-strain genomes for metagenomic binning, comparative biology and taxonomic classification.</title>
        <authorList>
            <person name="Goeker M."/>
        </authorList>
    </citation>
    <scope>NUCLEOTIDE SEQUENCE [LARGE SCALE GENOMIC DNA]</scope>
    <source>
        <strain evidence="7 8">DSM 25532</strain>
    </source>
</reference>
<dbReference type="PANTHER" id="PTHR33546:SF1">
    <property type="entry name" value="LARGE, MULTIFUNCTIONAL SECRETED PROTEIN"/>
    <property type="match status" value="1"/>
</dbReference>
<keyword evidence="1 4" id="KW-0349">Heme</keyword>
<dbReference type="EMBL" id="QNRR01000018">
    <property type="protein sequence ID" value="RBP36065.1"/>
    <property type="molecule type" value="Genomic_DNA"/>
</dbReference>
<dbReference type="PANTHER" id="PTHR33546">
    <property type="entry name" value="LARGE, MULTIFUNCTIONAL SECRETED PROTEIN-RELATED"/>
    <property type="match status" value="1"/>
</dbReference>
<dbReference type="PROSITE" id="PS51007">
    <property type="entry name" value="CYTC"/>
    <property type="match status" value="1"/>
</dbReference>
<dbReference type="SUPFAM" id="SSF49785">
    <property type="entry name" value="Galactose-binding domain-like"/>
    <property type="match status" value="1"/>
</dbReference>
<feature type="domain" description="Cytochrome c" evidence="6">
    <location>
        <begin position="878"/>
        <end position="1016"/>
    </location>
</feature>
<sequence>MTRLTRTLLAASFLVAGVPAALRAETPNWIWAAADAKPNQKVFFRKTFEVNPRDTVRLYAASDDSMTVYVNGKEALKGTGWDKIQVKDLSPFTSNGRNVISVEAGNGGNDKAGLLVKVVLETPKGVREVVSDGSWKQSDKAEDGWKNADFKDKEWKPAFVVAKLGEGPWKKVTNDTLAQAANLKAPEATAVKDIKIKEGFKVELLYSVPMAEQGSWVATCFDDKGRLIVSDQYGKLYRVTLPALGGKATDTKVEAIPAEIGEAQGLVYAFGSLYAITNSDKYPRGLWRIQDTNGDDQFDKVEQLRAFPNKGGEHGPHAVVVGPDGKSLYCIVGNQTPITELNSSCVPQHWDEDRLLAPLIGRGFMREVMAPGGWVAKTDPEGKNWELICTGFRNEYDAAFNKDGDLFTFDADMEWDFSVPWYRPTRVCHVLSGGEYGWRSLSKKWPVRWEDNLPPTVDIGPGSPTGVGFGYGAKFPQKYQDAFYICDWSYGKMYAVHLKKSGAGYAADFEEFMAAQPLPLTDVLISPKDGAMYVTIGGRRVQSGLYRVTYAGDTAATAKAPAMTKTGGGKLSLKELQAATVETKAVGFDGAAGGADSTEALHKLRRELEAYHKTDAKAVDFAWPHLGHEDRFIRFAARIALEHQPVESWKDRALNETNPRASLTALMALVRSAKGDKALLPLVLASLDKIDFATLKGIDRETYVRDYYLAFARLGEPEAALKEKTAAKLSKLFPTSDPWLNVDLTEVLTYLGDAAFLPKAVALVDTAPTQEEQIAHAMSLRFAKNGWTPELRERFFKWVCLRAPTYKGGASFSLFMQDIRKDAEAGLTDAEKVALKPVLEAKPDVQTPQFTFTPRNFVKNYTMADLDHLLGVGLEGGRNFDNGRNLFGQATCFACHRFGQEGGAIGPDLTSVAGKYSVRDLLVHIVEPSKEISDQYGQLEVTLNDGSKVFGRIMNLAGDRITLNINMMDPNATQAVDRKLVKSMEQSKVSMMPPGLLNTLSESDILDLMAYLLSKGNKEDPMFK</sequence>
<keyword evidence="2 4" id="KW-0479">Metal-binding</keyword>
<dbReference type="AlphaFoldDB" id="A0A366H2Q9"/>
<dbReference type="RefSeq" id="WP_113962014.1">
    <property type="nucleotide sequence ID" value="NZ_QNRR01000018.1"/>
</dbReference>
<dbReference type="GO" id="GO:0009055">
    <property type="term" value="F:electron transfer activity"/>
    <property type="evidence" value="ECO:0007669"/>
    <property type="project" value="InterPro"/>
</dbReference>
<evidence type="ECO:0000256" key="1">
    <source>
        <dbReference type="ARBA" id="ARBA00022617"/>
    </source>
</evidence>
<dbReference type="GO" id="GO:0046872">
    <property type="term" value="F:metal ion binding"/>
    <property type="evidence" value="ECO:0007669"/>
    <property type="project" value="UniProtKB-KW"/>
</dbReference>
<accession>A0A366H2Q9</accession>
<dbReference type="InterPro" id="IPR013427">
    <property type="entry name" value="Haem-bd_dom_put"/>
</dbReference>
<dbReference type="Gene3D" id="1.10.760.10">
    <property type="entry name" value="Cytochrome c-like domain"/>
    <property type="match status" value="1"/>
</dbReference>
<dbReference type="OrthoDB" id="174474at2"/>
<evidence type="ECO:0000256" key="5">
    <source>
        <dbReference type="SAM" id="SignalP"/>
    </source>
</evidence>
<evidence type="ECO:0000256" key="3">
    <source>
        <dbReference type="ARBA" id="ARBA00023004"/>
    </source>
</evidence>
<evidence type="ECO:0000313" key="7">
    <source>
        <dbReference type="EMBL" id="RBP36065.1"/>
    </source>
</evidence>
<dbReference type="InterPro" id="IPR008979">
    <property type="entry name" value="Galactose-bd-like_sf"/>
</dbReference>
<dbReference type="InterPro" id="IPR011041">
    <property type="entry name" value="Quinoprot_gluc/sorb_DH_b-prop"/>
</dbReference>
<dbReference type="InterPro" id="IPR011042">
    <property type="entry name" value="6-blade_b-propeller_TolB-like"/>
</dbReference>
<dbReference type="InterPro" id="IPR036909">
    <property type="entry name" value="Cyt_c-like_dom_sf"/>
</dbReference>
<dbReference type="SUPFAM" id="SSF50952">
    <property type="entry name" value="Soluble quinoprotein glucose dehydrogenase"/>
    <property type="match status" value="1"/>
</dbReference>
<keyword evidence="3 4" id="KW-0408">Iron</keyword>
<dbReference type="InterPro" id="IPR009056">
    <property type="entry name" value="Cyt_c-like_dom"/>
</dbReference>
<keyword evidence="5" id="KW-0732">Signal</keyword>
<evidence type="ECO:0000256" key="2">
    <source>
        <dbReference type="ARBA" id="ARBA00022723"/>
    </source>
</evidence>
<dbReference type="Gene3D" id="2.60.120.260">
    <property type="entry name" value="Galactose-binding domain-like"/>
    <property type="match status" value="1"/>
</dbReference>
<dbReference type="Proteomes" id="UP000253426">
    <property type="component" value="Unassembled WGS sequence"/>
</dbReference>
<feature type="chain" id="PRO_5017084233" evidence="5">
    <location>
        <begin position="24"/>
        <end position="1024"/>
    </location>
</feature>